<accession>A0A074Z3V9</accession>
<protein>
    <submittedName>
        <fullName evidence="2">Uncharacterized protein</fullName>
    </submittedName>
</protein>
<keyword evidence="3" id="KW-1185">Reference proteome</keyword>
<dbReference type="GeneID" id="20324175"/>
<name>A0A074Z3V9_OPIVI</name>
<dbReference type="RefSeq" id="XP_009174512.1">
    <property type="nucleotide sequence ID" value="XM_009176248.1"/>
</dbReference>
<dbReference type="KEGG" id="ovi:T265_10007"/>
<evidence type="ECO:0000313" key="2">
    <source>
        <dbReference type="EMBL" id="KER21728.1"/>
    </source>
</evidence>
<feature type="region of interest" description="Disordered" evidence="1">
    <location>
        <begin position="1"/>
        <end position="30"/>
    </location>
</feature>
<organism evidence="2 3">
    <name type="scientific">Opisthorchis viverrini</name>
    <name type="common">Southeast Asian liver fluke</name>
    <dbReference type="NCBI Taxonomy" id="6198"/>
    <lineage>
        <taxon>Eukaryota</taxon>
        <taxon>Metazoa</taxon>
        <taxon>Spiralia</taxon>
        <taxon>Lophotrochozoa</taxon>
        <taxon>Platyhelminthes</taxon>
        <taxon>Trematoda</taxon>
        <taxon>Digenea</taxon>
        <taxon>Opisthorchiida</taxon>
        <taxon>Opisthorchiata</taxon>
        <taxon>Opisthorchiidae</taxon>
        <taxon>Opisthorchis</taxon>
    </lineage>
</organism>
<evidence type="ECO:0000313" key="3">
    <source>
        <dbReference type="Proteomes" id="UP000054324"/>
    </source>
</evidence>
<reference evidence="2 3" key="1">
    <citation type="submission" date="2013-11" db="EMBL/GenBank/DDBJ databases">
        <title>Opisthorchis viverrini - life in the bile duct.</title>
        <authorList>
            <person name="Young N.D."/>
            <person name="Nagarajan N."/>
            <person name="Lin S.J."/>
            <person name="Korhonen P.K."/>
            <person name="Jex A.R."/>
            <person name="Hall R.S."/>
            <person name="Safavi-Hemami H."/>
            <person name="Kaewkong W."/>
            <person name="Bertrand D."/>
            <person name="Gao S."/>
            <person name="Seet Q."/>
            <person name="Wongkham S."/>
            <person name="Teh B.T."/>
            <person name="Wongkham C."/>
            <person name="Intapan P.M."/>
            <person name="Maleewong W."/>
            <person name="Yang X."/>
            <person name="Hu M."/>
            <person name="Wang Z."/>
            <person name="Hofmann A."/>
            <person name="Sternberg P.W."/>
            <person name="Tan P."/>
            <person name="Wang J."/>
            <person name="Gasser R.B."/>
        </authorList>
    </citation>
    <scope>NUCLEOTIDE SEQUENCE [LARGE SCALE GENOMIC DNA]</scope>
</reference>
<feature type="compositionally biased region" description="Basic and acidic residues" evidence="1">
    <location>
        <begin position="11"/>
        <end position="20"/>
    </location>
</feature>
<dbReference type="Proteomes" id="UP000054324">
    <property type="component" value="Unassembled WGS sequence"/>
</dbReference>
<sequence>MLSLSKLASNGDRKGPEDRMQAPMGPNSGCRNTDIRAYQLDHAEWILNEVNRIHANFVQTILQIRSESGEQSKLWHMLEAENRMIVFTQSMVHKESEKREVIDFFETEYICRVVMKPMIKFHHQRRRGCR</sequence>
<dbReference type="EMBL" id="KL596944">
    <property type="protein sequence ID" value="KER21728.1"/>
    <property type="molecule type" value="Genomic_DNA"/>
</dbReference>
<evidence type="ECO:0000256" key="1">
    <source>
        <dbReference type="SAM" id="MobiDB-lite"/>
    </source>
</evidence>
<gene>
    <name evidence="2" type="ORF">T265_10007</name>
</gene>
<dbReference type="CTD" id="20324175"/>
<dbReference type="AlphaFoldDB" id="A0A074Z3V9"/>
<proteinExistence type="predicted"/>